<dbReference type="InterPro" id="IPR044925">
    <property type="entry name" value="His-Me_finger_sf"/>
</dbReference>
<dbReference type="EMBL" id="JAPDPJ010000007">
    <property type="protein sequence ID" value="MCW3785888.1"/>
    <property type="molecule type" value="Genomic_DNA"/>
</dbReference>
<dbReference type="Pfam" id="PF07463">
    <property type="entry name" value="NUMOD4"/>
    <property type="match status" value="1"/>
</dbReference>
<dbReference type="InterPro" id="IPR003615">
    <property type="entry name" value="HNH_nuc"/>
</dbReference>
<feature type="domain" description="HNH nuclease" evidence="2">
    <location>
        <begin position="76"/>
        <end position="116"/>
    </location>
</feature>
<gene>
    <name evidence="3" type="ORF">OM075_05385</name>
</gene>
<proteinExistence type="predicted"/>
<protein>
    <submittedName>
        <fullName evidence="3">NUMOD4 motif-containing HNH endonuclease</fullName>
    </submittedName>
</protein>
<evidence type="ECO:0000313" key="3">
    <source>
        <dbReference type="EMBL" id="MCW3785888.1"/>
    </source>
</evidence>
<dbReference type="InterPro" id="IPR010902">
    <property type="entry name" value="NUMOD4"/>
</dbReference>
<dbReference type="Pfam" id="PF13392">
    <property type="entry name" value="HNH_3"/>
    <property type="match status" value="1"/>
</dbReference>
<organism evidence="3 4">
    <name type="scientific">Plebeiibacterium sediminum</name>
    <dbReference type="NCBI Taxonomy" id="2992112"/>
    <lineage>
        <taxon>Bacteria</taxon>
        <taxon>Pseudomonadati</taxon>
        <taxon>Bacteroidota</taxon>
        <taxon>Bacteroidia</taxon>
        <taxon>Marinilabiliales</taxon>
        <taxon>Marinilabiliaceae</taxon>
        <taxon>Plebeiibacterium</taxon>
    </lineage>
</organism>
<evidence type="ECO:0000259" key="2">
    <source>
        <dbReference type="Pfam" id="PF13392"/>
    </source>
</evidence>
<dbReference type="Proteomes" id="UP001209229">
    <property type="component" value="Unassembled WGS sequence"/>
</dbReference>
<accession>A0AAE3M2G2</accession>
<name>A0AAE3M2G2_9BACT</name>
<comment type="caution">
    <text evidence="3">The sequence shown here is derived from an EMBL/GenBank/DDBJ whole genome shotgun (WGS) entry which is preliminary data.</text>
</comment>
<reference evidence="3" key="1">
    <citation type="submission" date="2022-10" db="EMBL/GenBank/DDBJ databases">
        <authorList>
            <person name="Yu W.X."/>
        </authorList>
    </citation>
    <scope>NUCLEOTIDE SEQUENCE</scope>
    <source>
        <strain evidence="3">AAT</strain>
    </source>
</reference>
<evidence type="ECO:0000313" key="4">
    <source>
        <dbReference type="Proteomes" id="UP001209229"/>
    </source>
</evidence>
<dbReference type="GO" id="GO:0016788">
    <property type="term" value="F:hydrolase activity, acting on ester bonds"/>
    <property type="evidence" value="ECO:0007669"/>
    <property type="project" value="InterPro"/>
</dbReference>
<dbReference type="GO" id="GO:0004519">
    <property type="term" value="F:endonuclease activity"/>
    <property type="evidence" value="ECO:0007669"/>
    <property type="project" value="UniProtKB-KW"/>
</dbReference>
<keyword evidence="3" id="KW-0378">Hydrolase</keyword>
<keyword evidence="4" id="KW-1185">Reference proteome</keyword>
<keyword evidence="3" id="KW-0255">Endonuclease</keyword>
<dbReference type="SUPFAM" id="SSF54060">
    <property type="entry name" value="His-Me finger endonucleases"/>
    <property type="match status" value="1"/>
</dbReference>
<evidence type="ECO:0000259" key="1">
    <source>
        <dbReference type="Pfam" id="PF07463"/>
    </source>
</evidence>
<keyword evidence="3" id="KW-0540">Nuclease</keyword>
<dbReference type="Gene3D" id="3.90.75.20">
    <property type="match status" value="1"/>
</dbReference>
<sequence>MEIKENLPKTNLRQIFDEEWKEIPYTDFKYEVSNYGRIKSYCYKCHPKGKIIKLGNIKGYNSVNLKIEGEKKTLLIHKLVAEMFLSKENDSFDVVIHKDWNKLNNHVSNLEWCTRQISFDRSKPKLIKGRKKRGRIVTNSKLSQSDVGAIKDMLANGRKQKIIAQLFCVSEMQISRIKNKVSWTEV</sequence>
<dbReference type="AlphaFoldDB" id="A0AAE3M2G2"/>
<feature type="domain" description="NUMOD4" evidence="1">
    <location>
        <begin position="18"/>
        <end position="65"/>
    </location>
</feature>
<dbReference type="RefSeq" id="WP_301189459.1">
    <property type="nucleotide sequence ID" value="NZ_JAPDPJ010000007.1"/>
</dbReference>